<proteinExistence type="predicted"/>
<dbReference type="EMBL" id="JBHUFV010000033">
    <property type="protein sequence ID" value="MFD1934027.1"/>
    <property type="molecule type" value="Genomic_DNA"/>
</dbReference>
<dbReference type="Proteomes" id="UP001597368">
    <property type="component" value="Unassembled WGS sequence"/>
</dbReference>
<keyword evidence="1" id="KW-0472">Membrane</keyword>
<reference evidence="3" key="1">
    <citation type="journal article" date="2019" name="Int. J. Syst. Evol. Microbiol.">
        <title>The Global Catalogue of Microorganisms (GCM) 10K type strain sequencing project: providing services to taxonomists for standard genome sequencing and annotation.</title>
        <authorList>
            <consortium name="The Broad Institute Genomics Platform"/>
            <consortium name="The Broad Institute Genome Sequencing Center for Infectious Disease"/>
            <person name="Wu L."/>
            <person name="Ma J."/>
        </authorList>
    </citation>
    <scope>NUCLEOTIDE SEQUENCE [LARGE SCALE GENOMIC DNA]</scope>
    <source>
        <strain evidence="3">ICMP 6774ER</strain>
    </source>
</reference>
<evidence type="ECO:0000313" key="2">
    <source>
        <dbReference type="EMBL" id="MFD1934027.1"/>
    </source>
</evidence>
<evidence type="ECO:0000313" key="3">
    <source>
        <dbReference type="Proteomes" id="UP001597368"/>
    </source>
</evidence>
<protein>
    <submittedName>
        <fullName evidence="2">Uncharacterized protein</fullName>
    </submittedName>
</protein>
<feature type="transmembrane region" description="Helical" evidence="1">
    <location>
        <begin position="30"/>
        <end position="51"/>
    </location>
</feature>
<keyword evidence="3" id="KW-1185">Reference proteome</keyword>
<organism evidence="2 3">
    <name type="scientific">Nonomuraea mangrovi</name>
    <dbReference type="NCBI Taxonomy" id="2316207"/>
    <lineage>
        <taxon>Bacteria</taxon>
        <taxon>Bacillati</taxon>
        <taxon>Actinomycetota</taxon>
        <taxon>Actinomycetes</taxon>
        <taxon>Streptosporangiales</taxon>
        <taxon>Streptosporangiaceae</taxon>
        <taxon>Nonomuraea</taxon>
    </lineage>
</organism>
<name>A0ABW4SXJ3_9ACTN</name>
<gene>
    <name evidence="2" type="ORF">ACFSKW_21410</name>
</gene>
<keyword evidence="1" id="KW-0812">Transmembrane</keyword>
<feature type="transmembrane region" description="Helical" evidence="1">
    <location>
        <begin position="57"/>
        <end position="77"/>
    </location>
</feature>
<dbReference type="RefSeq" id="WP_379574071.1">
    <property type="nucleotide sequence ID" value="NZ_JBHUFV010000033.1"/>
</dbReference>
<comment type="caution">
    <text evidence="2">The sequence shown here is derived from an EMBL/GenBank/DDBJ whole genome shotgun (WGS) entry which is preliminary data.</text>
</comment>
<accession>A0ABW4SXJ3</accession>
<evidence type="ECO:0000256" key="1">
    <source>
        <dbReference type="SAM" id="Phobius"/>
    </source>
</evidence>
<sequence length="128" mass="13567">MATDNPAALEALMTPDDLTAAQADAARWRYGFFVVLTGIIVILVAFGAAVFATKEFATMFAGVCGVIGTIIGAYFGIQAGQSGKARVEMELHRAHELAVRLAAYVGTEHAPKVIDDVLGSRRRSASRP</sequence>
<keyword evidence="1" id="KW-1133">Transmembrane helix</keyword>